<evidence type="ECO:0000256" key="1">
    <source>
        <dbReference type="SAM" id="MobiDB-lite"/>
    </source>
</evidence>
<reference evidence="2" key="1">
    <citation type="submission" date="2022-09" db="EMBL/GenBank/DDBJ databases">
        <title>Whole genome shotgun sequence of Streptomyces albidoflavus NBRC 12854.</title>
        <authorList>
            <person name="Komaki H."/>
            <person name="Tamura T."/>
        </authorList>
    </citation>
    <scope>NUCLEOTIDE SEQUENCE</scope>
    <source>
        <strain evidence="2">NBRC 12854</strain>
    </source>
</reference>
<proteinExistence type="predicted"/>
<dbReference type="Proteomes" id="UP001051844">
    <property type="component" value="Unassembled WGS sequence"/>
</dbReference>
<accession>A0AA37BXV1</accession>
<name>A0AA37BXV1_9ACTN</name>
<dbReference type="EMBL" id="BNDZ01000005">
    <property type="protein sequence ID" value="GHI46795.1"/>
    <property type="molecule type" value="Genomic_DNA"/>
</dbReference>
<evidence type="ECO:0000313" key="3">
    <source>
        <dbReference type="Proteomes" id="UP001051844"/>
    </source>
</evidence>
<feature type="compositionally biased region" description="Basic and acidic residues" evidence="1">
    <location>
        <begin position="33"/>
        <end position="51"/>
    </location>
</feature>
<evidence type="ECO:0000313" key="2">
    <source>
        <dbReference type="EMBL" id="GHI46795.1"/>
    </source>
</evidence>
<dbReference type="AlphaFoldDB" id="A0AA37BXV1"/>
<organism evidence="2 3">
    <name type="scientific">Streptomyces albidoflavus</name>
    <dbReference type="NCBI Taxonomy" id="1886"/>
    <lineage>
        <taxon>Bacteria</taxon>
        <taxon>Bacillati</taxon>
        <taxon>Actinomycetota</taxon>
        <taxon>Actinomycetes</taxon>
        <taxon>Kitasatosporales</taxon>
        <taxon>Streptomycetaceae</taxon>
        <taxon>Streptomyces</taxon>
        <taxon>Streptomyces albidoflavus group</taxon>
    </lineage>
</organism>
<gene>
    <name evidence="2" type="ORF">ScoT_29690</name>
</gene>
<sequence>MPGPGGGVSGVESGPPEPEFNPLRYPPCACPLHRAEREPEQETDQEPRSEPGEDSPSLRALRARVTEENRLRRWLRGSS</sequence>
<protein>
    <submittedName>
        <fullName evidence="2">Uncharacterized protein</fullName>
    </submittedName>
</protein>
<feature type="region of interest" description="Disordered" evidence="1">
    <location>
        <begin position="1"/>
        <end position="79"/>
    </location>
</feature>
<feature type="compositionally biased region" description="Pro residues" evidence="1">
    <location>
        <begin position="15"/>
        <end position="29"/>
    </location>
</feature>
<comment type="caution">
    <text evidence="2">The sequence shown here is derived from an EMBL/GenBank/DDBJ whole genome shotgun (WGS) entry which is preliminary data.</text>
</comment>